<evidence type="ECO:0000256" key="2">
    <source>
        <dbReference type="ARBA" id="ARBA00022679"/>
    </source>
</evidence>
<evidence type="ECO:0000256" key="1">
    <source>
        <dbReference type="ARBA" id="ARBA00009995"/>
    </source>
</evidence>
<organism evidence="4 5">
    <name type="scientific">Morus notabilis</name>
    <dbReference type="NCBI Taxonomy" id="981085"/>
    <lineage>
        <taxon>Eukaryota</taxon>
        <taxon>Viridiplantae</taxon>
        <taxon>Streptophyta</taxon>
        <taxon>Embryophyta</taxon>
        <taxon>Tracheophyta</taxon>
        <taxon>Spermatophyta</taxon>
        <taxon>Magnoliopsida</taxon>
        <taxon>eudicotyledons</taxon>
        <taxon>Gunneridae</taxon>
        <taxon>Pentapetalae</taxon>
        <taxon>rosids</taxon>
        <taxon>fabids</taxon>
        <taxon>Rosales</taxon>
        <taxon>Moraceae</taxon>
        <taxon>Moreae</taxon>
        <taxon>Morus</taxon>
    </lineage>
</organism>
<feature type="region of interest" description="Disordered" evidence="3">
    <location>
        <begin position="1"/>
        <end position="20"/>
    </location>
</feature>
<evidence type="ECO:0000313" key="5">
    <source>
        <dbReference type="Proteomes" id="UP000030645"/>
    </source>
</evidence>
<dbReference type="Pfam" id="PF00201">
    <property type="entry name" value="UDPGT"/>
    <property type="match status" value="1"/>
</dbReference>
<dbReference type="FunFam" id="3.40.50.2000:FF:000040">
    <property type="entry name" value="UDP-glycosyltransferase 76C1"/>
    <property type="match status" value="1"/>
</dbReference>
<protein>
    <submittedName>
        <fullName evidence="4">UDP-glycosyltransferase 76E2</fullName>
    </submittedName>
</protein>
<dbReference type="CDD" id="cd03784">
    <property type="entry name" value="GT1_Gtf-like"/>
    <property type="match status" value="1"/>
</dbReference>
<dbReference type="InterPro" id="IPR002213">
    <property type="entry name" value="UDP_glucos_trans"/>
</dbReference>
<evidence type="ECO:0000313" key="4">
    <source>
        <dbReference type="EMBL" id="EXB28638.1"/>
    </source>
</evidence>
<dbReference type="PANTHER" id="PTHR11926">
    <property type="entry name" value="GLUCOSYL/GLUCURONOSYL TRANSFERASES"/>
    <property type="match status" value="1"/>
</dbReference>
<keyword evidence="5" id="KW-1185">Reference proteome</keyword>
<dbReference type="Gene3D" id="3.40.50.2000">
    <property type="entry name" value="Glycogen Phosphorylase B"/>
    <property type="match status" value="2"/>
</dbReference>
<dbReference type="GO" id="GO:0080044">
    <property type="term" value="F:quercetin 7-O-glucosyltransferase activity"/>
    <property type="evidence" value="ECO:0007669"/>
    <property type="project" value="TreeGrafter"/>
</dbReference>
<comment type="similarity">
    <text evidence="1">Belongs to the UDP-glycosyltransferase family.</text>
</comment>
<accession>W9QY17</accession>
<reference evidence="5" key="1">
    <citation type="submission" date="2013-01" db="EMBL/GenBank/DDBJ databases">
        <title>Draft Genome Sequence of a Mulberry Tree, Morus notabilis C.K. Schneid.</title>
        <authorList>
            <person name="He N."/>
            <person name="Zhao S."/>
        </authorList>
    </citation>
    <scope>NUCLEOTIDE SEQUENCE</scope>
</reference>
<dbReference type="Proteomes" id="UP000030645">
    <property type="component" value="Unassembled WGS sequence"/>
</dbReference>
<dbReference type="AlphaFoldDB" id="W9QY17"/>
<dbReference type="eggNOG" id="KOG1192">
    <property type="taxonomic scope" value="Eukaryota"/>
</dbReference>
<gene>
    <name evidence="4" type="ORF">L484_003161</name>
</gene>
<keyword evidence="2 4" id="KW-0808">Transferase</keyword>
<evidence type="ECO:0000256" key="3">
    <source>
        <dbReference type="SAM" id="MobiDB-lite"/>
    </source>
</evidence>
<sequence>MRRVHPQGQNPKLGPGRRGTWLDASSEEGYEIWSSNASRRGPLIGGGDVRGFFYLVAKISSLAIFLDGPLAGRHSPEVSTGNGHMSPMLHLAKLLHSKGFLITIICTQLDPASPSCYPNLSFKTLFDIDAIASELSYNSFDGDVVLYLCVLNNKCTTPFRDCLSKLQQNSSYGPVSCIVYDAVMYFAAAIADEVDIPRIVLRTSSATTFLALSLDLKQTDLITKEIHFSEQPISEFPLLRGKDLPIFNSSDDEAKEEVLLKIHHGTETASAVIWNSLQCLEQAILKKAQDKILSPIYPICPTLHYNNQNGFSLIIKSSYTEDESCISWLDTQTPNSVIYVSIGSIVKITQSEFLEMAWGLANSDQPFLWVVRPGLVISGSNGLELLPNGFTEIIRKKGKVVEWAPQQRVLAHRSVGGFWTHNGWNSTIESVHAGVPMICWPRIGDQRVNARIVNHVWKVGIQLEENLERWKVESAIRRLMVRKEGGEMRKRAVELKEKVTVSLGQGGSSCEFLGKLVDFIRLL</sequence>
<dbReference type="PANTHER" id="PTHR11926:SF1374">
    <property type="entry name" value="UDP-GLYCOSYLTRANSFERASE 76F1-RELATED"/>
    <property type="match status" value="1"/>
</dbReference>
<dbReference type="SUPFAM" id="SSF53756">
    <property type="entry name" value="UDP-Glycosyltransferase/glycogen phosphorylase"/>
    <property type="match status" value="1"/>
</dbReference>
<name>W9QY17_9ROSA</name>
<dbReference type="GO" id="GO:0080043">
    <property type="term" value="F:quercetin 3-O-glucosyltransferase activity"/>
    <property type="evidence" value="ECO:0007669"/>
    <property type="project" value="TreeGrafter"/>
</dbReference>
<proteinExistence type="inferred from homology"/>
<dbReference type="EMBL" id="KE343392">
    <property type="protein sequence ID" value="EXB28638.1"/>
    <property type="molecule type" value="Genomic_DNA"/>
</dbReference>